<comment type="caution">
    <text evidence="2">The sequence shown here is derived from an EMBL/GenBank/DDBJ whole genome shotgun (WGS) entry which is preliminary data.</text>
</comment>
<dbReference type="RefSeq" id="WP_105226961.1">
    <property type="nucleotide sequence ID" value="NZ_PCQE01000042.1"/>
</dbReference>
<feature type="transmembrane region" description="Helical" evidence="1">
    <location>
        <begin position="16"/>
        <end position="34"/>
    </location>
</feature>
<protein>
    <submittedName>
        <fullName evidence="2">Uncharacterized protein</fullName>
    </submittedName>
</protein>
<reference evidence="2 3" key="1">
    <citation type="submission" date="2017-09" db="EMBL/GenBank/DDBJ databases">
        <title>Genomic, metabolic, and phenotypic characteristics of bacterial isolates from the natural microbiome of the model nematode Caenorhabditis elegans.</title>
        <authorList>
            <person name="Zimmermann J."/>
            <person name="Obeng N."/>
            <person name="Yang W."/>
            <person name="Obeng O."/>
            <person name="Kissoyan K."/>
            <person name="Pees B."/>
            <person name="Dirksen P."/>
            <person name="Hoppner M."/>
            <person name="Franke A."/>
            <person name="Rosenstiel P."/>
            <person name="Leippe M."/>
            <person name="Dierking K."/>
            <person name="Kaleta C."/>
            <person name="Schulenburg H."/>
        </authorList>
    </citation>
    <scope>NUCLEOTIDE SEQUENCE [LARGE SCALE GENOMIC DNA]</scope>
    <source>
        <strain evidence="2 3">MYb184</strain>
    </source>
</reference>
<accession>A0A2S9DFZ2</accession>
<name>A0A2S9DFZ2_PSECE</name>
<organism evidence="2 3">
    <name type="scientific">Pseudomonas cedrina</name>
    <dbReference type="NCBI Taxonomy" id="651740"/>
    <lineage>
        <taxon>Bacteria</taxon>
        <taxon>Pseudomonadati</taxon>
        <taxon>Pseudomonadota</taxon>
        <taxon>Gammaproteobacteria</taxon>
        <taxon>Pseudomonadales</taxon>
        <taxon>Pseudomonadaceae</taxon>
        <taxon>Pseudomonas</taxon>
    </lineage>
</organism>
<evidence type="ECO:0000256" key="1">
    <source>
        <dbReference type="SAM" id="Phobius"/>
    </source>
</evidence>
<evidence type="ECO:0000313" key="3">
    <source>
        <dbReference type="Proteomes" id="UP000239458"/>
    </source>
</evidence>
<gene>
    <name evidence="2" type="ORF">CQ006_20720</name>
</gene>
<evidence type="ECO:0000313" key="2">
    <source>
        <dbReference type="EMBL" id="PRB97250.1"/>
    </source>
</evidence>
<proteinExistence type="predicted"/>
<keyword evidence="1" id="KW-0472">Membrane</keyword>
<keyword evidence="1" id="KW-0812">Transmembrane</keyword>
<dbReference type="Proteomes" id="UP000239458">
    <property type="component" value="Unassembled WGS sequence"/>
</dbReference>
<dbReference type="EMBL" id="PCQE01000042">
    <property type="protein sequence ID" value="PRB97250.1"/>
    <property type="molecule type" value="Genomic_DNA"/>
</dbReference>
<feature type="transmembrane region" description="Helical" evidence="1">
    <location>
        <begin position="235"/>
        <end position="257"/>
    </location>
</feature>
<sequence>MQAILESITRLDMKDLILLGLGGVLGYLLSLIAAKQTEKKKDLVLEVLGRQIVAEATEYCPFRIVDLVGEPLDNVYFIVVRVWNRGREAVRGDEISPSAPITIDLGEDIKVIGPPHVTKPHQAMDFSISSVDQNRYKVGFDCLNQDEWVQIGFYTAGNPRAVIKGTGRVFGQHSDFALTTDDSRATIYERLTAFIVFAMIVSSPFCLFFALWWIYEDYTLAEVFLQPDKLPKTLSAMLYLGIFIPVISGFYFFSLWIKRKRNPKGYPIREDFEPTQSQSLKAFYLTALHGKRYEVSTSVHDYGEITVRSAPSKEP</sequence>
<feature type="transmembrane region" description="Helical" evidence="1">
    <location>
        <begin position="191"/>
        <end position="215"/>
    </location>
</feature>
<keyword evidence="1" id="KW-1133">Transmembrane helix</keyword>
<dbReference type="AlphaFoldDB" id="A0A2S9DFZ2"/>